<dbReference type="AlphaFoldDB" id="L8P4C0"/>
<evidence type="ECO:0000313" key="3">
    <source>
        <dbReference type="Proteomes" id="UP000011205"/>
    </source>
</evidence>
<gene>
    <name evidence="2" type="ORF">STVIR_7719</name>
</gene>
<feature type="compositionally biased region" description="Basic residues" evidence="1">
    <location>
        <begin position="18"/>
        <end position="38"/>
    </location>
</feature>
<evidence type="ECO:0000256" key="1">
    <source>
        <dbReference type="SAM" id="MobiDB-lite"/>
    </source>
</evidence>
<comment type="caution">
    <text evidence="2">The sequence shown here is derived from an EMBL/GenBank/DDBJ whole genome shotgun (WGS) entry which is preliminary data.</text>
</comment>
<dbReference type="Proteomes" id="UP000011205">
    <property type="component" value="Unassembled WGS sequence"/>
</dbReference>
<protein>
    <submittedName>
        <fullName evidence="2">Uncharacterized protein</fullName>
    </submittedName>
</protein>
<evidence type="ECO:0000313" key="2">
    <source>
        <dbReference type="EMBL" id="ELS51320.1"/>
    </source>
</evidence>
<feature type="region of interest" description="Disordered" evidence="1">
    <location>
        <begin position="1"/>
        <end position="38"/>
    </location>
</feature>
<sequence>MRRTTRTPSTTNQDESHPKRKPSKAGRRKSPAAHPSQR</sequence>
<feature type="compositionally biased region" description="Polar residues" evidence="1">
    <location>
        <begin position="1"/>
        <end position="13"/>
    </location>
</feature>
<dbReference type="EMBL" id="AMLP01000236">
    <property type="protein sequence ID" value="ELS51320.1"/>
    <property type="molecule type" value="Genomic_DNA"/>
</dbReference>
<proteinExistence type="predicted"/>
<dbReference type="PATRIC" id="fig|1160705.3.peg.7628"/>
<organism evidence="2 3">
    <name type="scientific">Streptomyces viridochromogenes Tue57</name>
    <dbReference type="NCBI Taxonomy" id="1160705"/>
    <lineage>
        <taxon>Bacteria</taxon>
        <taxon>Bacillati</taxon>
        <taxon>Actinomycetota</taxon>
        <taxon>Actinomycetes</taxon>
        <taxon>Kitasatosporales</taxon>
        <taxon>Streptomycetaceae</taxon>
        <taxon>Streptomyces</taxon>
    </lineage>
</organism>
<accession>L8P4C0</accession>
<reference evidence="2 3" key="1">
    <citation type="journal article" date="2013" name="Genome Announc.">
        <title>Draft Genome Sequence of Streptomyces viridochromogenes Strain Tu57, Producer of Avilamycin.</title>
        <authorList>
            <person name="Gruning B.A."/>
            <person name="Erxleben A."/>
            <person name="Hahnlein A."/>
            <person name="Gunther S."/>
        </authorList>
    </citation>
    <scope>NUCLEOTIDE SEQUENCE [LARGE SCALE GENOMIC DNA]</scope>
    <source>
        <strain evidence="2 3">Tue57</strain>
    </source>
</reference>
<name>L8P4C0_STRVR</name>